<name>A0AAU8GVU6_9VIRU</name>
<dbReference type="InterPro" id="IPR023385">
    <property type="entry name" value="YopX-like_C"/>
</dbReference>
<dbReference type="NCBIfam" id="TIGR01671">
    <property type="entry name" value="phage_TIGR01671"/>
    <property type="match status" value="1"/>
</dbReference>
<dbReference type="SUPFAM" id="SSF159006">
    <property type="entry name" value="YopX-like"/>
    <property type="match status" value="1"/>
</dbReference>
<feature type="domain" description="YopX protein" evidence="1">
    <location>
        <begin position="4"/>
        <end position="124"/>
    </location>
</feature>
<dbReference type="InterPro" id="IPR010024">
    <property type="entry name" value="CHP16711"/>
</dbReference>
<evidence type="ECO:0000259" key="1">
    <source>
        <dbReference type="Pfam" id="PF09643"/>
    </source>
</evidence>
<evidence type="ECO:0000313" key="2">
    <source>
        <dbReference type="EMBL" id="XCH45215.1"/>
    </source>
</evidence>
<dbReference type="EMBL" id="PP931174">
    <property type="protein sequence ID" value="XCH45215.1"/>
    <property type="molecule type" value="Genomic_DNA"/>
</dbReference>
<accession>A0AAU8GVU6</accession>
<dbReference type="Gene3D" id="2.30.30.290">
    <property type="entry name" value="YopX-like domains"/>
    <property type="match status" value="1"/>
</dbReference>
<protein>
    <recommendedName>
        <fullName evidence="1">YopX protein domain-containing protein</fullName>
    </recommendedName>
</protein>
<organism evidence="2">
    <name type="scientific">Mammaliicoccus phage MSShimriz1</name>
    <dbReference type="NCBI Taxonomy" id="3230127"/>
    <lineage>
        <taxon>Viruses</taxon>
    </lineage>
</organism>
<dbReference type="InterPro" id="IPR019096">
    <property type="entry name" value="YopX_protein"/>
</dbReference>
<reference evidence="2" key="1">
    <citation type="submission" date="2024-06" db="EMBL/GenBank/DDBJ databases">
        <authorList>
            <person name="Ashkenazi R."/>
            <person name="Lipszyc R.R."/>
            <person name="Braunstein R."/>
            <person name="Yerushalmy O."/>
            <person name="Alkalay-Oren S."/>
            <person name="Coppenhagn-Glazer S."/>
            <person name="Hazan R."/>
        </authorList>
    </citation>
    <scope>NUCLEOTIDE SEQUENCE</scope>
</reference>
<dbReference type="Pfam" id="PF09643">
    <property type="entry name" value="YopX"/>
    <property type="match status" value="1"/>
</dbReference>
<proteinExistence type="predicted"/>
<sequence>MIPKFRAYINMHKKIVDVQEINYKHKEIVWENGRYLEVDFFKDIELLQSTELFDKNGTEIFEGDIVTAMSEGIKGTGVVKRRIDGYWFMYPAWKNGQSWKLAVNEQGDTDVEIIGNKFKDSHLLGEE</sequence>